<evidence type="ECO:0000256" key="1">
    <source>
        <dbReference type="SAM" id="MobiDB-lite"/>
    </source>
</evidence>
<dbReference type="EMBL" id="BTRK01000003">
    <property type="protein sequence ID" value="GMR43375.1"/>
    <property type="molecule type" value="Genomic_DNA"/>
</dbReference>
<feature type="non-terminal residue" evidence="3">
    <location>
        <position position="1"/>
    </location>
</feature>
<feature type="region of interest" description="Disordered" evidence="1">
    <location>
        <begin position="27"/>
        <end position="74"/>
    </location>
</feature>
<feature type="compositionally biased region" description="Basic and acidic residues" evidence="1">
    <location>
        <begin position="47"/>
        <end position="74"/>
    </location>
</feature>
<accession>A0AAN4ZT97</accession>
<proteinExistence type="predicted"/>
<evidence type="ECO:0000313" key="4">
    <source>
        <dbReference type="Proteomes" id="UP001328107"/>
    </source>
</evidence>
<keyword evidence="2" id="KW-0812">Transmembrane</keyword>
<dbReference type="AlphaFoldDB" id="A0AAN4ZT97"/>
<feature type="transmembrane region" description="Helical" evidence="2">
    <location>
        <begin position="6"/>
        <end position="21"/>
    </location>
</feature>
<name>A0AAN4ZT97_9BILA</name>
<keyword evidence="2" id="KW-0472">Membrane</keyword>
<evidence type="ECO:0000313" key="3">
    <source>
        <dbReference type="EMBL" id="GMR43375.1"/>
    </source>
</evidence>
<gene>
    <name evidence="3" type="ORF">PMAYCL1PPCAC_13570</name>
</gene>
<organism evidence="3 4">
    <name type="scientific">Pristionchus mayeri</name>
    <dbReference type="NCBI Taxonomy" id="1317129"/>
    <lineage>
        <taxon>Eukaryota</taxon>
        <taxon>Metazoa</taxon>
        <taxon>Ecdysozoa</taxon>
        <taxon>Nematoda</taxon>
        <taxon>Chromadorea</taxon>
        <taxon>Rhabditida</taxon>
        <taxon>Rhabditina</taxon>
        <taxon>Diplogasteromorpha</taxon>
        <taxon>Diplogasteroidea</taxon>
        <taxon>Neodiplogasteridae</taxon>
        <taxon>Pristionchus</taxon>
    </lineage>
</organism>
<dbReference type="Proteomes" id="UP001328107">
    <property type="component" value="Unassembled WGS sequence"/>
</dbReference>
<protein>
    <submittedName>
        <fullName evidence="3">Uncharacterized protein</fullName>
    </submittedName>
</protein>
<evidence type="ECO:0000256" key="2">
    <source>
        <dbReference type="SAM" id="Phobius"/>
    </source>
</evidence>
<sequence>GVILVMAVILIFSIIFLRWFYRNRPNGKTGLLSIKSSKKGRNGKSGSKKEEKGGGSKKNGKPENARTPGDSKTR</sequence>
<reference evidence="4" key="1">
    <citation type="submission" date="2022-10" db="EMBL/GenBank/DDBJ databases">
        <title>Genome assembly of Pristionchus species.</title>
        <authorList>
            <person name="Yoshida K."/>
            <person name="Sommer R.J."/>
        </authorList>
    </citation>
    <scope>NUCLEOTIDE SEQUENCE [LARGE SCALE GENOMIC DNA]</scope>
    <source>
        <strain evidence="4">RS5460</strain>
    </source>
</reference>
<comment type="caution">
    <text evidence="3">The sequence shown here is derived from an EMBL/GenBank/DDBJ whole genome shotgun (WGS) entry which is preliminary data.</text>
</comment>
<keyword evidence="2" id="KW-1133">Transmembrane helix</keyword>
<keyword evidence="4" id="KW-1185">Reference proteome</keyword>
<feature type="non-terminal residue" evidence="3">
    <location>
        <position position="74"/>
    </location>
</feature>